<evidence type="ECO:0000313" key="2">
    <source>
        <dbReference type="EMBL" id="MBA0550929.1"/>
    </source>
</evidence>
<dbReference type="InterPro" id="IPR052929">
    <property type="entry name" value="RNase_H-like_EbsB-rel"/>
</dbReference>
<organism evidence="2 3">
    <name type="scientific">Gossypium lobatum</name>
    <dbReference type="NCBI Taxonomy" id="34289"/>
    <lineage>
        <taxon>Eukaryota</taxon>
        <taxon>Viridiplantae</taxon>
        <taxon>Streptophyta</taxon>
        <taxon>Embryophyta</taxon>
        <taxon>Tracheophyta</taxon>
        <taxon>Spermatophyta</taxon>
        <taxon>Magnoliopsida</taxon>
        <taxon>eudicotyledons</taxon>
        <taxon>Gunneridae</taxon>
        <taxon>Pentapetalae</taxon>
        <taxon>rosids</taxon>
        <taxon>malvids</taxon>
        <taxon>Malvales</taxon>
        <taxon>Malvaceae</taxon>
        <taxon>Malvoideae</taxon>
        <taxon>Gossypium</taxon>
    </lineage>
</organism>
<feature type="domain" description="RNase H type-1" evidence="1">
    <location>
        <begin position="15"/>
        <end position="134"/>
    </location>
</feature>
<evidence type="ECO:0000259" key="1">
    <source>
        <dbReference type="Pfam" id="PF13456"/>
    </source>
</evidence>
<accession>A0A7J8LEX1</accession>
<sequence length="138" mass="15527">MVKWLPPPQGWLKINVDAGLSIAKKRAVSDFIIRNDKGFIMGSGFQGHILVHSVVITEALAVLHGLQFALDLSFSNVILGSDSRLVVNNIQKSSKHYSESRPFTWDTKNLARKFQCCRFQFIVREENEAVHVMAVKGM</sequence>
<keyword evidence="3" id="KW-1185">Reference proteome</keyword>
<dbReference type="InterPro" id="IPR002156">
    <property type="entry name" value="RNaseH_domain"/>
</dbReference>
<dbReference type="EMBL" id="JABEZX010000002">
    <property type="protein sequence ID" value="MBA0550929.1"/>
    <property type="molecule type" value="Genomic_DNA"/>
</dbReference>
<reference evidence="2 3" key="1">
    <citation type="journal article" date="2019" name="Genome Biol. Evol.">
        <title>Insights into the evolution of the New World diploid cottons (Gossypium, subgenus Houzingenia) based on genome sequencing.</title>
        <authorList>
            <person name="Grover C.E."/>
            <person name="Arick M.A. 2nd"/>
            <person name="Thrash A."/>
            <person name="Conover J.L."/>
            <person name="Sanders W.S."/>
            <person name="Peterson D.G."/>
            <person name="Frelichowski J.E."/>
            <person name="Scheffler J.A."/>
            <person name="Scheffler B.E."/>
            <person name="Wendel J.F."/>
        </authorList>
    </citation>
    <scope>NUCLEOTIDE SEQUENCE [LARGE SCALE GENOMIC DNA]</scope>
    <source>
        <strain evidence="2">157</strain>
        <tissue evidence="2">Leaf</tissue>
    </source>
</reference>
<dbReference type="AlphaFoldDB" id="A0A7J8LEX1"/>
<dbReference type="Pfam" id="PF13456">
    <property type="entry name" value="RVT_3"/>
    <property type="match status" value="1"/>
</dbReference>
<dbReference type="CDD" id="cd06222">
    <property type="entry name" value="RNase_H_like"/>
    <property type="match status" value="1"/>
</dbReference>
<dbReference type="SUPFAM" id="SSF53098">
    <property type="entry name" value="Ribonuclease H-like"/>
    <property type="match status" value="1"/>
</dbReference>
<comment type="caution">
    <text evidence="2">The sequence shown here is derived from an EMBL/GenBank/DDBJ whole genome shotgun (WGS) entry which is preliminary data.</text>
</comment>
<dbReference type="PANTHER" id="PTHR47074">
    <property type="entry name" value="BNAC02G40300D PROTEIN"/>
    <property type="match status" value="1"/>
</dbReference>
<dbReference type="Proteomes" id="UP000593572">
    <property type="component" value="Unassembled WGS sequence"/>
</dbReference>
<dbReference type="InterPro" id="IPR044730">
    <property type="entry name" value="RNase_H-like_dom_plant"/>
</dbReference>
<dbReference type="GO" id="GO:0003676">
    <property type="term" value="F:nucleic acid binding"/>
    <property type="evidence" value="ECO:0007669"/>
    <property type="project" value="InterPro"/>
</dbReference>
<dbReference type="GO" id="GO:0004523">
    <property type="term" value="F:RNA-DNA hybrid ribonuclease activity"/>
    <property type="evidence" value="ECO:0007669"/>
    <property type="project" value="InterPro"/>
</dbReference>
<dbReference type="InterPro" id="IPR012337">
    <property type="entry name" value="RNaseH-like_sf"/>
</dbReference>
<gene>
    <name evidence="2" type="ORF">Golob_021837</name>
</gene>
<name>A0A7J8LEX1_9ROSI</name>
<dbReference type="PANTHER" id="PTHR47074:SF61">
    <property type="entry name" value="RNASE H TYPE-1 DOMAIN-CONTAINING PROTEIN"/>
    <property type="match status" value="1"/>
</dbReference>
<proteinExistence type="predicted"/>
<protein>
    <recommendedName>
        <fullName evidence="1">RNase H type-1 domain-containing protein</fullName>
    </recommendedName>
</protein>
<evidence type="ECO:0000313" key="3">
    <source>
        <dbReference type="Proteomes" id="UP000593572"/>
    </source>
</evidence>
<dbReference type="InterPro" id="IPR036397">
    <property type="entry name" value="RNaseH_sf"/>
</dbReference>
<dbReference type="Gene3D" id="3.30.420.10">
    <property type="entry name" value="Ribonuclease H-like superfamily/Ribonuclease H"/>
    <property type="match status" value="1"/>
</dbReference>